<feature type="domain" description="UvrD-like helicase C-terminal" evidence="1">
    <location>
        <begin position="414"/>
        <end position="465"/>
    </location>
</feature>
<dbReference type="CDD" id="cd17933">
    <property type="entry name" value="DEXSc_RecD-like"/>
    <property type="match status" value="1"/>
</dbReference>
<dbReference type="AlphaFoldDB" id="A0A0H3U8A8"/>
<dbReference type="Pfam" id="PF13538">
    <property type="entry name" value="UvrD_C_2"/>
    <property type="match status" value="1"/>
</dbReference>
<accession>A0A0H3U8A8</accession>
<dbReference type="GO" id="GO:0004519">
    <property type="term" value="F:endonuclease activity"/>
    <property type="evidence" value="ECO:0007669"/>
    <property type="project" value="UniProtKB-KW"/>
</dbReference>
<keyword evidence="2" id="KW-0540">Nuclease</keyword>
<keyword evidence="2" id="KW-0255">Endonuclease</keyword>
<dbReference type="InterPro" id="IPR027785">
    <property type="entry name" value="UvrD-like_helicase_C"/>
</dbReference>
<name>A0A0H3U8A8_9BACT</name>
<protein>
    <submittedName>
        <fullName evidence="2">Putative ATP-dependent endonuclease</fullName>
    </submittedName>
</protein>
<dbReference type="Pfam" id="PF13604">
    <property type="entry name" value="AAA_30"/>
    <property type="match status" value="1"/>
</dbReference>
<evidence type="ECO:0000259" key="1">
    <source>
        <dbReference type="Pfam" id="PF13538"/>
    </source>
</evidence>
<dbReference type="EMBL" id="KF540249">
    <property type="protein sequence ID" value="AIF26859.1"/>
    <property type="molecule type" value="Genomic_DNA"/>
</dbReference>
<dbReference type="Gene3D" id="3.40.50.300">
    <property type="entry name" value="P-loop containing nucleotide triphosphate hydrolases"/>
    <property type="match status" value="2"/>
</dbReference>
<proteinExistence type="predicted"/>
<dbReference type="SUPFAM" id="SSF52540">
    <property type="entry name" value="P-loop containing nucleoside triphosphate hydrolases"/>
    <property type="match status" value="2"/>
</dbReference>
<keyword evidence="2" id="KW-0378">Hydrolase</keyword>
<dbReference type="InterPro" id="IPR027417">
    <property type="entry name" value="P-loop_NTPase"/>
</dbReference>
<evidence type="ECO:0000313" key="2">
    <source>
        <dbReference type="EMBL" id="AIF26859.1"/>
    </source>
</evidence>
<reference evidence="2" key="1">
    <citation type="submission" date="2013-08" db="EMBL/GenBank/DDBJ databases">
        <title>Comparison of modified E. coli strains.</title>
        <authorList>
            <person name="Juergensen J."/>
            <person name="Bonge A."/>
            <person name="Streit W.R."/>
        </authorList>
    </citation>
    <scope>NUCLEOTIDE SEQUENCE</scope>
</reference>
<organism evidence="2">
    <name type="scientific">uncultured bacterium fosmid pJB135F11</name>
    <dbReference type="NCBI Taxonomy" id="1478051"/>
    <lineage>
        <taxon>Bacteria</taxon>
        <taxon>environmental samples</taxon>
    </lineage>
</organism>
<dbReference type="CDD" id="cd18809">
    <property type="entry name" value="SF1_C_RecD"/>
    <property type="match status" value="1"/>
</dbReference>
<sequence length="478" mass="54451">MMITDDLDALIRQNFGFEPTHEQHETMCKWSDFLLSRNRDSLFLLTGYAGTGKTSLLGAFVRTMKELRLPVVLLAPTGRAAKVFAQYAQAPAYTIHKRIYRQQAFGTDRFLPLANLHKDTLFIVDEASMISNEGGFLSPFGTGRLLDDLIHYVYAGQGCRLMLVGDKAQLPPVGEEESPAIEKNHLAGYGMEVTEAELTQVVRQKDTSGILYNATLLRTLLHQDASSAFADFRLMAFPDVRTISGEELIEAIEDSYSRCGVDETIVVTRSNKRAALFNQGIRGRILGYEEELSGGDQIMVTKNNYYWIKDEEEGSISFLANGDTAIVRRYRNERSLYGFRFADVTLRFPDYDDFQIEVTVLLDTLYSEASSLSPEQQQALYQAIEEDYPELTNQRDRAKRIKEDAYFNALQIKYSYAITCHKAQGGQWQRVFIDQGYITSDMLTPQYFRWLYTALTRATERVYLINWPAEHIQDSPSL</sequence>